<dbReference type="Gene3D" id="3.40.960.10">
    <property type="entry name" value="VSR Endonuclease"/>
    <property type="match status" value="1"/>
</dbReference>
<evidence type="ECO:0000313" key="4">
    <source>
        <dbReference type="Proteomes" id="UP000241085"/>
    </source>
</evidence>
<name>A0A2T4UVB3_9MICO</name>
<dbReference type="Proteomes" id="UP000241085">
    <property type="component" value="Unassembled WGS sequence"/>
</dbReference>
<evidence type="ECO:0000259" key="2">
    <source>
        <dbReference type="Pfam" id="PF13338"/>
    </source>
</evidence>
<gene>
    <name evidence="3" type="ORF">C1I63_11695</name>
</gene>
<sequence>MHVLAGLDGVATTAQLARAGVTARDLRAAVDSGAVLRLRRGWFALPAVALVQRRAVAAGGVLSCASGLDARGLWVLETGRLHVAVPPHSSERRAGDGTVLHWRAWEGCGPETSSLDGLRSSLLHLLACVDGENALMTFDSAVNSGAIALDDLLALRGLAPTGRQWVFDEVDPLSQSGLETRVRRCGRRLGVRVRSQVPIPRVGRVDVLLGERLVFEPDGRAFHSGSHQLEEDYRRSLELAAQGYLCIRLSTRQIIASWERTEDVIRGLVQRKEHLWSGRQHGERR</sequence>
<reference evidence="3 4" key="1">
    <citation type="submission" date="2018-03" db="EMBL/GenBank/DDBJ databases">
        <title>Bacteriophage NCPPB3778 and a type I-E CRISPR drive the evolution of the US Biological Select Agent, Rathayibacter toxicus.</title>
        <authorList>
            <person name="Davis E.W.II."/>
            <person name="Tabima J.F."/>
            <person name="Weisberg A.J."/>
            <person name="Dantas Lopes L."/>
            <person name="Wiseman M.S."/>
            <person name="Wiseman M.S."/>
            <person name="Pupko T."/>
            <person name="Belcher M.S."/>
            <person name="Sechler A.J."/>
            <person name="Tancos M.A."/>
            <person name="Schroeder B.K."/>
            <person name="Murray T.D."/>
            <person name="Luster D.G."/>
            <person name="Schneider W.L."/>
            <person name="Rogers E."/>
            <person name="Andreote F.D."/>
            <person name="Grunwald N.J."/>
            <person name="Putnam M.L."/>
            <person name="Chang J.H."/>
        </authorList>
    </citation>
    <scope>NUCLEOTIDE SEQUENCE [LARGE SCALE GENOMIC DNA]</scope>
    <source>
        <strain evidence="3 4">DSM 15933</strain>
    </source>
</reference>
<dbReference type="InterPro" id="IPR025159">
    <property type="entry name" value="AbiEi_N"/>
</dbReference>
<dbReference type="AlphaFoldDB" id="A0A2T4UVB3"/>
<evidence type="ECO:0000313" key="3">
    <source>
        <dbReference type="EMBL" id="PTL73443.1"/>
    </source>
</evidence>
<dbReference type="Pfam" id="PF13338">
    <property type="entry name" value="AbiEi_4"/>
    <property type="match status" value="1"/>
</dbReference>
<dbReference type="InterPro" id="IPR007569">
    <property type="entry name" value="DUF559"/>
</dbReference>
<organism evidence="3 4">
    <name type="scientific">Rathayibacter caricis DSM 15933</name>
    <dbReference type="NCBI Taxonomy" id="1328867"/>
    <lineage>
        <taxon>Bacteria</taxon>
        <taxon>Bacillati</taxon>
        <taxon>Actinomycetota</taxon>
        <taxon>Actinomycetes</taxon>
        <taxon>Micrococcales</taxon>
        <taxon>Microbacteriaceae</taxon>
        <taxon>Rathayibacter</taxon>
    </lineage>
</organism>
<feature type="domain" description="DUF559" evidence="1">
    <location>
        <begin position="187"/>
        <end position="265"/>
    </location>
</feature>
<accession>A0A2T4UVB3</accession>
<evidence type="ECO:0000259" key="1">
    <source>
        <dbReference type="Pfam" id="PF04480"/>
    </source>
</evidence>
<dbReference type="Pfam" id="PF04480">
    <property type="entry name" value="DUF559"/>
    <property type="match status" value="1"/>
</dbReference>
<protein>
    <submittedName>
        <fullName evidence="3">Uncharacterized protein</fullName>
    </submittedName>
</protein>
<comment type="caution">
    <text evidence="3">The sequence shown here is derived from an EMBL/GenBank/DDBJ whole genome shotgun (WGS) entry which is preliminary data.</text>
</comment>
<feature type="domain" description="AbiEi antitoxin N-terminal" evidence="2">
    <location>
        <begin position="8"/>
        <end position="46"/>
    </location>
</feature>
<proteinExistence type="predicted"/>
<dbReference type="EMBL" id="PZPL01000001">
    <property type="protein sequence ID" value="PTL73443.1"/>
    <property type="molecule type" value="Genomic_DNA"/>
</dbReference>
<keyword evidence="4" id="KW-1185">Reference proteome</keyword>